<keyword evidence="4" id="KW-1185">Reference proteome</keyword>
<evidence type="ECO:0000256" key="1">
    <source>
        <dbReference type="SAM" id="MobiDB-lite"/>
    </source>
</evidence>
<dbReference type="Pfam" id="PF03756">
    <property type="entry name" value="AfsA"/>
    <property type="match status" value="2"/>
</dbReference>
<evidence type="ECO:0000259" key="2">
    <source>
        <dbReference type="Pfam" id="PF03756"/>
    </source>
</evidence>
<dbReference type="InterPro" id="IPR047757">
    <property type="entry name" value="AfsA-like"/>
</dbReference>
<organism evidence="3 4">
    <name type="scientific">Streptomyces corchorusii</name>
    <name type="common">Streptomyces chibaensis</name>
    <dbReference type="NCBI Taxonomy" id="1903"/>
    <lineage>
        <taxon>Bacteria</taxon>
        <taxon>Bacillati</taxon>
        <taxon>Actinomycetota</taxon>
        <taxon>Actinomycetes</taxon>
        <taxon>Kitasatosporales</taxon>
        <taxon>Streptomycetaceae</taxon>
        <taxon>Streptomyces</taxon>
    </lineage>
</organism>
<reference evidence="3 4" key="1">
    <citation type="submission" date="2015-10" db="EMBL/GenBank/DDBJ databases">
        <title>Draft genome sequence of Streptomyces corchorusii DSM 40340, type strain for the species Streptomyces corchorusii.</title>
        <authorList>
            <person name="Ruckert C."/>
            <person name="Winkler A."/>
            <person name="Kalinowski J."/>
            <person name="Kampfer P."/>
            <person name="Glaeser S."/>
        </authorList>
    </citation>
    <scope>NUCLEOTIDE SEQUENCE [LARGE SCALE GENOMIC DNA]</scope>
    <source>
        <strain evidence="3 4">DSM 40340</strain>
    </source>
</reference>
<protein>
    <submittedName>
        <fullName evidence="3">Gamma-butyrolactone biosynthesis enzyme</fullName>
    </submittedName>
</protein>
<feature type="domain" description="A-factor biosynthesis hotdog" evidence="2">
    <location>
        <begin position="191"/>
        <end position="300"/>
    </location>
</feature>
<dbReference type="RefSeq" id="WP_059261639.1">
    <property type="nucleotide sequence ID" value="NZ_KQ948351.1"/>
</dbReference>
<dbReference type="Proteomes" id="UP000053398">
    <property type="component" value="Unassembled WGS sequence"/>
</dbReference>
<gene>
    <name evidence="3" type="ORF">AQJ11_02380</name>
</gene>
<proteinExistence type="predicted"/>
<dbReference type="EMBL" id="LMWP01000002">
    <property type="protein sequence ID" value="KUN32396.1"/>
    <property type="molecule type" value="Genomic_DNA"/>
</dbReference>
<dbReference type="AlphaFoldDB" id="A0A117QJW5"/>
<dbReference type="InterPro" id="IPR005509">
    <property type="entry name" value="AfsA_hotdog_dom"/>
</dbReference>
<comment type="caution">
    <text evidence="3">The sequence shown here is derived from an EMBL/GenBank/DDBJ whole genome shotgun (WGS) entry which is preliminary data.</text>
</comment>
<name>A0A117QJW5_STRCK</name>
<evidence type="ECO:0000313" key="3">
    <source>
        <dbReference type="EMBL" id="KUN32396.1"/>
    </source>
</evidence>
<accession>A0A117QJW5</accession>
<feature type="region of interest" description="Disordered" evidence="1">
    <location>
        <begin position="201"/>
        <end position="221"/>
    </location>
</feature>
<sequence length="337" mass="36234">MATPTRQRSVSSRSSATDVKQYAGKVDLTEVLVTDWHPVTDRTHAVTVEWPAHHPFYTTSPQRHGLLFFIESVRQALSVASHLGLGVPRGYRMGWERLTCTASPEALATGPDPSVVQLTITHDDVVRRKSGVCRLTARVQATRNGLPLGTVQIGYTAYPPALYDRLRGARADAQAAFARALPPGPAVEPALVGRTDAHDVTLAPETSAGPDTAAGPGGTPRRWALRSDTGHRVLFDHPHDHIPGMVLLEAVIQAAHADAAPRPVVPVELDTVFHRYVEFDLPCAIVTEDTGTDEPGRQRRRISGVQDGQTAFTTLITGIVPDPAPLPRARRAGTAAG</sequence>
<dbReference type="GO" id="GO:0016740">
    <property type="term" value="F:transferase activity"/>
    <property type="evidence" value="ECO:0007669"/>
    <property type="project" value="InterPro"/>
</dbReference>
<evidence type="ECO:0000313" key="4">
    <source>
        <dbReference type="Proteomes" id="UP000053398"/>
    </source>
</evidence>
<feature type="domain" description="A-factor biosynthesis hotdog" evidence="2">
    <location>
        <begin position="24"/>
        <end position="153"/>
    </location>
</feature>
<dbReference type="NCBIfam" id="NF041195">
    <property type="entry name" value="ScbA_BarX_GamBu"/>
    <property type="match status" value="1"/>
</dbReference>